<dbReference type="NCBIfam" id="TIGR00254">
    <property type="entry name" value="GGDEF"/>
    <property type="match status" value="1"/>
</dbReference>
<keyword evidence="1" id="KW-0472">Membrane</keyword>
<feature type="transmembrane region" description="Helical" evidence="1">
    <location>
        <begin position="20"/>
        <end position="39"/>
    </location>
</feature>
<dbReference type="PANTHER" id="PTHR45138:SF24">
    <property type="entry name" value="DIGUANYLATE CYCLASE DGCC-RELATED"/>
    <property type="match status" value="1"/>
</dbReference>
<dbReference type="KEGG" id="euz:DVS28_a0110"/>
<dbReference type="InterPro" id="IPR029787">
    <property type="entry name" value="Nucleotide_cyclase"/>
</dbReference>
<dbReference type="GO" id="GO:0005886">
    <property type="term" value="C:plasma membrane"/>
    <property type="evidence" value="ECO:0007669"/>
    <property type="project" value="TreeGrafter"/>
</dbReference>
<dbReference type="GO" id="GO:0052621">
    <property type="term" value="F:diguanylate cyclase activity"/>
    <property type="evidence" value="ECO:0007669"/>
    <property type="project" value="TreeGrafter"/>
</dbReference>
<keyword evidence="4" id="KW-1185">Reference proteome</keyword>
<feature type="domain" description="GGDEF" evidence="2">
    <location>
        <begin position="207"/>
        <end position="336"/>
    </location>
</feature>
<dbReference type="PANTHER" id="PTHR45138">
    <property type="entry name" value="REGULATORY COMPONENTS OF SENSORY TRANSDUCTION SYSTEM"/>
    <property type="match status" value="1"/>
</dbReference>
<dbReference type="AlphaFoldDB" id="A0A346XRH1"/>
<dbReference type="EMBL" id="CP031165">
    <property type="protein sequence ID" value="AXV04818.1"/>
    <property type="molecule type" value="Genomic_DNA"/>
</dbReference>
<dbReference type="Gene3D" id="3.30.70.270">
    <property type="match status" value="1"/>
</dbReference>
<dbReference type="CDD" id="cd01949">
    <property type="entry name" value="GGDEF"/>
    <property type="match status" value="1"/>
</dbReference>
<feature type="transmembrane region" description="Helical" evidence="1">
    <location>
        <begin position="105"/>
        <end position="125"/>
    </location>
</feature>
<dbReference type="InterPro" id="IPR000160">
    <property type="entry name" value="GGDEF_dom"/>
</dbReference>
<feature type="transmembrane region" description="Helical" evidence="1">
    <location>
        <begin position="81"/>
        <end position="98"/>
    </location>
</feature>
<dbReference type="RefSeq" id="WP_114589712.1">
    <property type="nucleotide sequence ID" value="NZ_CP031165.1"/>
</dbReference>
<dbReference type="SMART" id="SM00267">
    <property type="entry name" value="GGDEF"/>
    <property type="match status" value="1"/>
</dbReference>
<dbReference type="Proteomes" id="UP000264006">
    <property type="component" value="Chromosome"/>
</dbReference>
<accession>A0A346XRH1</accession>
<dbReference type="GO" id="GO:1902201">
    <property type="term" value="P:negative regulation of bacterial-type flagellum-dependent cell motility"/>
    <property type="evidence" value="ECO:0007669"/>
    <property type="project" value="TreeGrafter"/>
</dbReference>
<reference evidence="3 4" key="1">
    <citation type="submission" date="2018-09" db="EMBL/GenBank/DDBJ databases">
        <title>Complete genome sequence of Euzebya sp. DY32-46 isolated from seawater of Pacific Ocean.</title>
        <authorList>
            <person name="Xu L."/>
            <person name="Wu Y.-H."/>
            <person name="Xu X.-W."/>
        </authorList>
    </citation>
    <scope>NUCLEOTIDE SEQUENCE [LARGE SCALE GENOMIC DNA]</scope>
    <source>
        <strain evidence="3 4">DY32-46</strain>
    </source>
</reference>
<dbReference type="InterPro" id="IPR043128">
    <property type="entry name" value="Rev_trsase/Diguanyl_cyclase"/>
</dbReference>
<dbReference type="OrthoDB" id="23692at2"/>
<sequence length="347" mass="36790">MGIPILLTVWWTHRADDPFLALAYPLSAASQVVVVVGLLRGSMGVRTAERVVLAGIVVTYLGGLGVGVVTAPDLASVDEQLTLSALLTVNLMPMLAYVTFDTARALQVSLAIVGAYIGIVGIRLVPEALSGRLGGEATDYLSQMIFLLAAVGLLHVIAQVKSQAAEARLTAEAMEELANTDALTGIANRRQLHQVLEEWVGAAAADTNLAVVLIDLDHFKRVNDRHGHETGDAVLRRVARTLVDVARPGDLVGRWGGEEFLVIAPATTKDEAVVLAEACRVALSATTAPAVGRITASFGVAVHLDDDTAWTLLRRADDALYQAKAQGRDRVEIEVAEGRELRTSGVA</sequence>
<protein>
    <submittedName>
        <fullName evidence="3">Sensory box/GGDEF domain protein</fullName>
    </submittedName>
</protein>
<keyword evidence="1" id="KW-1133">Transmembrane helix</keyword>
<gene>
    <name evidence="3" type="ORF">DVS28_a0110</name>
</gene>
<dbReference type="FunFam" id="3.30.70.270:FF:000001">
    <property type="entry name" value="Diguanylate cyclase domain protein"/>
    <property type="match status" value="1"/>
</dbReference>
<proteinExistence type="predicted"/>
<feature type="transmembrane region" description="Helical" evidence="1">
    <location>
        <begin position="140"/>
        <end position="158"/>
    </location>
</feature>
<keyword evidence="1" id="KW-0812">Transmembrane</keyword>
<dbReference type="Pfam" id="PF00990">
    <property type="entry name" value="GGDEF"/>
    <property type="match status" value="1"/>
</dbReference>
<dbReference type="SUPFAM" id="SSF55073">
    <property type="entry name" value="Nucleotide cyclase"/>
    <property type="match status" value="1"/>
</dbReference>
<evidence type="ECO:0000313" key="4">
    <source>
        <dbReference type="Proteomes" id="UP000264006"/>
    </source>
</evidence>
<dbReference type="GO" id="GO:0043709">
    <property type="term" value="P:cell adhesion involved in single-species biofilm formation"/>
    <property type="evidence" value="ECO:0007669"/>
    <property type="project" value="TreeGrafter"/>
</dbReference>
<dbReference type="PROSITE" id="PS50887">
    <property type="entry name" value="GGDEF"/>
    <property type="match status" value="1"/>
</dbReference>
<organism evidence="3 4">
    <name type="scientific">Euzebya pacifica</name>
    <dbReference type="NCBI Taxonomy" id="1608957"/>
    <lineage>
        <taxon>Bacteria</taxon>
        <taxon>Bacillati</taxon>
        <taxon>Actinomycetota</taxon>
        <taxon>Nitriliruptoria</taxon>
        <taxon>Euzebyales</taxon>
    </lineage>
</organism>
<evidence type="ECO:0000313" key="3">
    <source>
        <dbReference type="EMBL" id="AXV04818.1"/>
    </source>
</evidence>
<evidence type="ECO:0000259" key="2">
    <source>
        <dbReference type="PROSITE" id="PS50887"/>
    </source>
</evidence>
<name>A0A346XRH1_9ACTN</name>
<evidence type="ECO:0000256" key="1">
    <source>
        <dbReference type="SAM" id="Phobius"/>
    </source>
</evidence>
<feature type="transmembrane region" description="Helical" evidence="1">
    <location>
        <begin position="51"/>
        <end position="69"/>
    </location>
</feature>
<dbReference type="InterPro" id="IPR050469">
    <property type="entry name" value="Diguanylate_Cyclase"/>
</dbReference>